<comment type="caution">
    <text evidence="11">The sequence shown here is derived from an EMBL/GenBank/DDBJ whole genome shotgun (WGS) entry which is preliminary data.</text>
</comment>
<keyword evidence="8" id="KW-0067">ATP-binding</keyword>
<evidence type="ECO:0000256" key="3">
    <source>
        <dbReference type="ARBA" id="ARBA00019010"/>
    </source>
</evidence>
<name>A0ABT2WNT9_9BACI</name>
<dbReference type="Gene3D" id="3.40.50.300">
    <property type="entry name" value="P-loop containing nucleotide triphosphate hydrolases"/>
    <property type="match status" value="1"/>
</dbReference>
<evidence type="ECO:0000256" key="4">
    <source>
        <dbReference type="ARBA" id="ARBA00022490"/>
    </source>
</evidence>
<gene>
    <name evidence="11" type="primary">tsaE</name>
    <name evidence="11" type="ORF">OEV82_14325</name>
</gene>
<comment type="similarity">
    <text evidence="2">Belongs to the TsaE family.</text>
</comment>
<keyword evidence="5" id="KW-0819">tRNA processing</keyword>
<protein>
    <recommendedName>
        <fullName evidence="3">tRNA threonylcarbamoyladenosine biosynthesis protein TsaE</fullName>
    </recommendedName>
    <alternativeName>
        <fullName evidence="10">t(6)A37 threonylcarbamoyladenosine biosynthesis protein TsaE</fullName>
    </alternativeName>
</protein>
<dbReference type="InterPro" id="IPR027417">
    <property type="entry name" value="P-loop_NTPase"/>
</dbReference>
<keyword evidence="6" id="KW-0479">Metal-binding</keyword>
<dbReference type="Pfam" id="PF02367">
    <property type="entry name" value="TsaE"/>
    <property type="match status" value="1"/>
</dbReference>
<comment type="subcellular location">
    <subcellularLocation>
        <location evidence="1">Cytoplasm</location>
    </subcellularLocation>
</comment>
<evidence type="ECO:0000256" key="10">
    <source>
        <dbReference type="ARBA" id="ARBA00032441"/>
    </source>
</evidence>
<proteinExistence type="inferred from homology"/>
<accession>A0ABT2WNT9</accession>
<evidence type="ECO:0000256" key="5">
    <source>
        <dbReference type="ARBA" id="ARBA00022694"/>
    </source>
</evidence>
<dbReference type="PANTHER" id="PTHR33540:SF2">
    <property type="entry name" value="TRNA THREONYLCARBAMOYLADENOSINE BIOSYNTHESIS PROTEIN TSAE"/>
    <property type="match status" value="1"/>
</dbReference>
<evidence type="ECO:0000256" key="8">
    <source>
        <dbReference type="ARBA" id="ARBA00022840"/>
    </source>
</evidence>
<evidence type="ECO:0000313" key="12">
    <source>
        <dbReference type="Proteomes" id="UP001208656"/>
    </source>
</evidence>
<keyword evidence="12" id="KW-1185">Reference proteome</keyword>
<sequence length="157" mass="18156">MRNYEVIVYSEEDTLNLANHLATLLKPRDVITLEGDLGAGKTTFTKGLAKGLGIKRTVNSPTFTIIKEYTNGRLPLYHMDVYRLSDSMEDLGFDEYFHGSGVTVIEWAHIIKDQLPEHLLAIEITFLSEQKRKIRFKPIGYRYEDLCEEFFNEYISN</sequence>
<dbReference type="NCBIfam" id="TIGR00150">
    <property type="entry name" value="T6A_YjeE"/>
    <property type="match status" value="1"/>
</dbReference>
<dbReference type="RefSeq" id="WP_173661939.1">
    <property type="nucleotide sequence ID" value="NZ_JAOUSE010000062.1"/>
</dbReference>
<evidence type="ECO:0000313" key="11">
    <source>
        <dbReference type="EMBL" id="MCU9595607.1"/>
    </source>
</evidence>
<keyword evidence="9" id="KW-0460">Magnesium</keyword>
<evidence type="ECO:0000256" key="6">
    <source>
        <dbReference type="ARBA" id="ARBA00022723"/>
    </source>
</evidence>
<dbReference type="Proteomes" id="UP001208656">
    <property type="component" value="Unassembled WGS sequence"/>
</dbReference>
<dbReference type="EMBL" id="JAOUSE010000062">
    <property type="protein sequence ID" value="MCU9595607.1"/>
    <property type="molecule type" value="Genomic_DNA"/>
</dbReference>
<keyword evidence="7" id="KW-0547">Nucleotide-binding</keyword>
<evidence type="ECO:0000256" key="2">
    <source>
        <dbReference type="ARBA" id="ARBA00007599"/>
    </source>
</evidence>
<dbReference type="PANTHER" id="PTHR33540">
    <property type="entry name" value="TRNA THREONYLCARBAMOYLADENOSINE BIOSYNTHESIS PROTEIN TSAE"/>
    <property type="match status" value="1"/>
</dbReference>
<dbReference type="InterPro" id="IPR003442">
    <property type="entry name" value="T6A_TsaE"/>
</dbReference>
<evidence type="ECO:0000256" key="9">
    <source>
        <dbReference type="ARBA" id="ARBA00022842"/>
    </source>
</evidence>
<reference evidence="11 12" key="1">
    <citation type="submission" date="2022-10" db="EMBL/GenBank/DDBJ databases">
        <title>Description of Fervidibacillus gen. nov. in the family Fervidibacillaceae fam. nov. with two species, Fervidibacillus albus sp. nov., and Fervidibacillus halotolerans sp. nov., isolated from tidal flat sediments.</title>
        <authorList>
            <person name="Kwon K.K."/>
            <person name="Yang S.-H."/>
        </authorList>
    </citation>
    <scope>NUCLEOTIDE SEQUENCE [LARGE SCALE GENOMIC DNA]</scope>
    <source>
        <strain evidence="11 12">DSM 23332</strain>
    </source>
</reference>
<dbReference type="SUPFAM" id="SSF52540">
    <property type="entry name" value="P-loop containing nucleoside triphosphate hydrolases"/>
    <property type="match status" value="1"/>
</dbReference>
<evidence type="ECO:0000256" key="1">
    <source>
        <dbReference type="ARBA" id="ARBA00004496"/>
    </source>
</evidence>
<evidence type="ECO:0000256" key="7">
    <source>
        <dbReference type="ARBA" id="ARBA00022741"/>
    </source>
</evidence>
<keyword evidence="4" id="KW-0963">Cytoplasm</keyword>
<organism evidence="11 12">
    <name type="scientific">Pallidibacillus thermolactis</name>
    <dbReference type="NCBI Taxonomy" id="251051"/>
    <lineage>
        <taxon>Bacteria</taxon>
        <taxon>Bacillati</taxon>
        <taxon>Bacillota</taxon>
        <taxon>Bacilli</taxon>
        <taxon>Bacillales</taxon>
        <taxon>Bacillaceae</taxon>
        <taxon>Pallidibacillus</taxon>
    </lineage>
</organism>